<accession>A0A4R0NYQ4</accession>
<keyword evidence="2" id="KW-1185">Reference proteome</keyword>
<dbReference type="GO" id="GO:0016874">
    <property type="term" value="F:ligase activity"/>
    <property type="evidence" value="ECO:0007669"/>
    <property type="project" value="UniProtKB-KW"/>
</dbReference>
<evidence type="ECO:0000313" key="1">
    <source>
        <dbReference type="EMBL" id="TCD05609.1"/>
    </source>
</evidence>
<proteinExistence type="predicted"/>
<organism evidence="1 2">
    <name type="scientific">Pedobacter frigidisoli</name>
    <dbReference type="NCBI Taxonomy" id="2530455"/>
    <lineage>
        <taxon>Bacteria</taxon>
        <taxon>Pseudomonadati</taxon>
        <taxon>Bacteroidota</taxon>
        <taxon>Sphingobacteriia</taxon>
        <taxon>Sphingobacteriales</taxon>
        <taxon>Sphingobacteriaceae</taxon>
        <taxon>Pedobacter</taxon>
    </lineage>
</organism>
<dbReference type="SUPFAM" id="SSF55144">
    <property type="entry name" value="LigT-like"/>
    <property type="match status" value="1"/>
</dbReference>
<sequence length="169" mass="19699">MMFKEMQNEPLILTLGLDAQSEDFFNAQRNLYFPVERNFLAAHLTLFHQLPNSIDTINFISNFRFPSFDMEISKLIKLGGGVAYSVNSKELQQLHNDLKIQFKAILIPQDLQTFRPHITIQNKVSPPEANLLFHKLQENFVPFFVKSINLHLWTYLGGPWRHEQTISLI</sequence>
<comment type="caution">
    <text evidence="1">The sequence shown here is derived from an EMBL/GenBank/DDBJ whole genome shotgun (WGS) entry which is preliminary data.</text>
</comment>
<dbReference type="OrthoDB" id="793003at2"/>
<dbReference type="Gene3D" id="3.90.1140.10">
    <property type="entry name" value="Cyclic phosphodiesterase"/>
    <property type="match status" value="1"/>
</dbReference>
<reference evidence="1 2" key="1">
    <citation type="submission" date="2019-02" db="EMBL/GenBank/DDBJ databases">
        <title>Pedobacter sp. RP-3-11 sp. nov., isolated from Arctic soil.</title>
        <authorList>
            <person name="Dahal R.H."/>
        </authorList>
    </citation>
    <scope>NUCLEOTIDE SEQUENCE [LARGE SCALE GENOMIC DNA]</scope>
    <source>
        <strain evidence="1 2">RP-3-11</strain>
    </source>
</reference>
<keyword evidence="1" id="KW-0436">Ligase</keyword>
<evidence type="ECO:0000313" key="2">
    <source>
        <dbReference type="Proteomes" id="UP000291485"/>
    </source>
</evidence>
<dbReference type="EMBL" id="SJSN01000013">
    <property type="protein sequence ID" value="TCD05609.1"/>
    <property type="molecule type" value="Genomic_DNA"/>
</dbReference>
<dbReference type="Proteomes" id="UP000291485">
    <property type="component" value="Unassembled WGS sequence"/>
</dbReference>
<dbReference type="InterPro" id="IPR009097">
    <property type="entry name" value="Cyclic_Pdiesterase"/>
</dbReference>
<name>A0A4R0NYQ4_9SPHI</name>
<gene>
    <name evidence="1" type="ORF">EZ449_16085</name>
</gene>
<dbReference type="Pfam" id="PF13563">
    <property type="entry name" value="2_5_RNA_ligase2"/>
    <property type="match status" value="1"/>
</dbReference>
<dbReference type="AlphaFoldDB" id="A0A4R0NYQ4"/>
<protein>
    <submittedName>
        <fullName evidence="1">2'-5' RNA ligase family protein</fullName>
    </submittedName>
</protein>